<feature type="transmembrane region" description="Helical" evidence="3">
    <location>
        <begin position="54"/>
        <end position="74"/>
    </location>
</feature>
<comment type="caution">
    <text evidence="4">The sequence shown here is derived from an EMBL/GenBank/DDBJ whole genome shotgun (WGS) entry which is preliminary data.</text>
</comment>
<proteinExistence type="predicted"/>
<dbReference type="CDD" id="cd07061">
    <property type="entry name" value="HP_HAP_like"/>
    <property type="match status" value="1"/>
</dbReference>
<keyword evidence="3" id="KW-0472">Membrane</keyword>
<dbReference type="InterPro" id="IPR029033">
    <property type="entry name" value="His_PPase_superfam"/>
</dbReference>
<accession>A0ABR3PRC3</accession>
<evidence type="ECO:0000256" key="2">
    <source>
        <dbReference type="SAM" id="MobiDB-lite"/>
    </source>
</evidence>
<evidence type="ECO:0000256" key="3">
    <source>
        <dbReference type="SAM" id="Phobius"/>
    </source>
</evidence>
<dbReference type="SUPFAM" id="SSF53254">
    <property type="entry name" value="Phosphoglycerate mutase-like"/>
    <property type="match status" value="1"/>
</dbReference>
<feature type="region of interest" description="Disordered" evidence="2">
    <location>
        <begin position="1"/>
        <end position="49"/>
    </location>
</feature>
<dbReference type="EMBL" id="JBBXJM010000007">
    <property type="protein sequence ID" value="KAL1404998.1"/>
    <property type="molecule type" value="Genomic_DNA"/>
</dbReference>
<dbReference type="PROSITE" id="PS00778">
    <property type="entry name" value="HIS_ACID_PHOSPHAT_2"/>
    <property type="match status" value="1"/>
</dbReference>
<gene>
    <name evidence="4" type="ORF">Q8F55_008616</name>
</gene>
<dbReference type="InterPro" id="IPR000560">
    <property type="entry name" value="His_Pase_clade-2"/>
</dbReference>
<dbReference type="PANTHER" id="PTHR20963">
    <property type="entry name" value="MULTIPLE INOSITOL POLYPHOSPHATE PHOSPHATASE-RELATED"/>
    <property type="match status" value="1"/>
</dbReference>
<keyword evidence="3" id="KW-1133">Transmembrane helix</keyword>
<organism evidence="4 5">
    <name type="scientific">Vanrija albida</name>
    <dbReference type="NCBI Taxonomy" id="181172"/>
    <lineage>
        <taxon>Eukaryota</taxon>
        <taxon>Fungi</taxon>
        <taxon>Dikarya</taxon>
        <taxon>Basidiomycota</taxon>
        <taxon>Agaricomycotina</taxon>
        <taxon>Tremellomycetes</taxon>
        <taxon>Trichosporonales</taxon>
        <taxon>Trichosporonaceae</taxon>
        <taxon>Vanrija</taxon>
    </lineage>
</organism>
<dbReference type="Gene3D" id="3.40.50.1240">
    <property type="entry name" value="Phosphoglycerate mutase-like"/>
    <property type="match status" value="1"/>
</dbReference>
<evidence type="ECO:0000313" key="5">
    <source>
        <dbReference type="Proteomes" id="UP001565368"/>
    </source>
</evidence>
<dbReference type="Pfam" id="PF00328">
    <property type="entry name" value="His_Phos_2"/>
    <property type="match status" value="1"/>
</dbReference>
<dbReference type="Proteomes" id="UP001565368">
    <property type="component" value="Unassembled WGS sequence"/>
</dbReference>
<evidence type="ECO:0000313" key="4">
    <source>
        <dbReference type="EMBL" id="KAL1404998.1"/>
    </source>
</evidence>
<sequence length="550" mass="60491">MSASSSRSASRARPGTPQRSESAPLLTPSRASSRSSRPGTPGARKPRRAPPVQFLPAVVTLVLFAAIALAAWNLSGGCSLPWLCDALGGPRESFEAVWWRNTGPYAAYRALGHGGGARGLPEGCVVDQVSVLHRHTGRYPTPHAAAHLKATLAKLADRAVRVPTNHQELHFLHSADFELADWVAGELTDQGRRAAWDSGKVYAGRYSLEPFVRSSGGGRVVETARFFLDGFYGRDFNLSGAVLAPDVVIPEGERVNSTLSVHSCAAFEALDPPAGSRERAAVAKLLQPTADRLNRLLGPRPPLDPDDVRRIADMCGYDTTARETWSGWSRWCKVLSRDEWEIVGYGADVERWYRVGEGGRFGKTMGAGYVNELLARLQDTHPTDHTTTNRTLDADPATFPPGGKRVFVDFTHDNEMIEILTALGIRKMRRKLPTSELPDDPTTRRWVLSELIPFGARWAFERVTCDPYVDVGTGRLGTPAARALRAGDDGRRSTFVRALINDRPARIDHMACRSSPLAQYHLCDLDSFIESQEWSVAHADWHECSRVKKV</sequence>
<dbReference type="GeneID" id="95989659"/>
<keyword evidence="5" id="KW-1185">Reference proteome</keyword>
<reference evidence="4 5" key="1">
    <citation type="submission" date="2023-08" db="EMBL/GenBank/DDBJ databases">
        <title>Annotated Genome Sequence of Vanrija albida AlHP1.</title>
        <authorList>
            <person name="Herzog R."/>
        </authorList>
    </citation>
    <scope>NUCLEOTIDE SEQUENCE [LARGE SCALE GENOMIC DNA]</scope>
    <source>
        <strain evidence="4 5">AlHP1</strain>
    </source>
</reference>
<dbReference type="RefSeq" id="XP_069204942.1">
    <property type="nucleotide sequence ID" value="XM_069357005.1"/>
</dbReference>
<dbReference type="InterPro" id="IPR033379">
    <property type="entry name" value="Acid_Pase_AS"/>
</dbReference>
<feature type="compositionally biased region" description="Low complexity" evidence="2">
    <location>
        <begin position="1"/>
        <end position="13"/>
    </location>
</feature>
<dbReference type="PANTHER" id="PTHR20963:SF24">
    <property type="entry name" value="3-PHYTASE B"/>
    <property type="match status" value="1"/>
</dbReference>
<evidence type="ECO:0000256" key="1">
    <source>
        <dbReference type="ARBA" id="ARBA00022801"/>
    </source>
</evidence>
<feature type="compositionally biased region" description="Low complexity" evidence="2">
    <location>
        <begin position="24"/>
        <end position="43"/>
    </location>
</feature>
<protein>
    <recommendedName>
        <fullName evidence="6">3-phytase</fullName>
    </recommendedName>
</protein>
<keyword evidence="3" id="KW-0812">Transmembrane</keyword>
<name>A0ABR3PRC3_9TREE</name>
<evidence type="ECO:0008006" key="6">
    <source>
        <dbReference type="Google" id="ProtNLM"/>
    </source>
</evidence>
<keyword evidence="1" id="KW-0378">Hydrolase</keyword>